<comment type="subcellular location">
    <subcellularLocation>
        <location evidence="1">Membrane</location>
        <topology evidence="1">Multi-pass membrane protein</topology>
    </subcellularLocation>
</comment>
<name>A0AAX4P3N3_9CHLO</name>
<protein>
    <submittedName>
        <fullName evidence="7">EamA domain-containing protein</fullName>
    </submittedName>
</protein>
<evidence type="ECO:0000313" key="8">
    <source>
        <dbReference type="Proteomes" id="UP001472866"/>
    </source>
</evidence>
<keyword evidence="8" id="KW-1185">Reference proteome</keyword>
<keyword evidence="4 6" id="KW-1133">Transmembrane helix</keyword>
<feature type="transmembrane region" description="Helical" evidence="6">
    <location>
        <begin position="305"/>
        <end position="323"/>
    </location>
</feature>
<feature type="transmembrane region" description="Helical" evidence="6">
    <location>
        <begin position="44"/>
        <end position="72"/>
    </location>
</feature>
<dbReference type="GO" id="GO:0015165">
    <property type="term" value="F:pyrimidine nucleotide-sugar transmembrane transporter activity"/>
    <property type="evidence" value="ECO:0007669"/>
    <property type="project" value="InterPro"/>
</dbReference>
<feature type="transmembrane region" description="Helical" evidence="6">
    <location>
        <begin position="129"/>
        <end position="155"/>
    </location>
</feature>
<feature type="transmembrane region" description="Helical" evidence="6">
    <location>
        <begin position="375"/>
        <end position="394"/>
    </location>
</feature>
<dbReference type="SUPFAM" id="SSF103481">
    <property type="entry name" value="Multidrug resistance efflux transporter EmrE"/>
    <property type="match status" value="1"/>
</dbReference>
<dbReference type="GO" id="GO:0000139">
    <property type="term" value="C:Golgi membrane"/>
    <property type="evidence" value="ECO:0007669"/>
    <property type="project" value="InterPro"/>
</dbReference>
<dbReference type="Pfam" id="PF04142">
    <property type="entry name" value="Nuc_sug_transp"/>
    <property type="match status" value="1"/>
</dbReference>
<keyword evidence="3 6" id="KW-0812">Transmembrane</keyword>
<dbReference type="Proteomes" id="UP001472866">
    <property type="component" value="Chromosome 03"/>
</dbReference>
<evidence type="ECO:0000313" key="7">
    <source>
        <dbReference type="EMBL" id="WZN60379.1"/>
    </source>
</evidence>
<feature type="transmembrane region" description="Helical" evidence="6">
    <location>
        <begin position="261"/>
        <end position="279"/>
    </location>
</feature>
<evidence type="ECO:0000256" key="1">
    <source>
        <dbReference type="ARBA" id="ARBA00004141"/>
    </source>
</evidence>
<evidence type="ECO:0000256" key="4">
    <source>
        <dbReference type="ARBA" id="ARBA00022989"/>
    </source>
</evidence>
<evidence type="ECO:0000256" key="3">
    <source>
        <dbReference type="ARBA" id="ARBA00022692"/>
    </source>
</evidence>
<dbReference type="InterPro" id="IPR007271">
    <property type="entry name" value="Nuc_sug_transpt"/>
</dbReference>
<dbReference type="AlphaFoldDB" id="A0AAX4P3N3"/>
<accession>A0AAX4P3N3</accession>
<sequence length="480" mass="51452">MALSKLVAVIGMLAFGTVSSIMSKVNFEVRGVNLNGKVVPFHKPWFCVLVMFVGMSGCLLLFVSSLVSPLLARPAKAKEIRKYKKLMTDNPSLGGEENAYLQALIDDTEPSEEQEPEGGSRGCTWGSCLGMLMIAIPSALNLVDTVLMSIGLLYVTVSIYQMMRGAELVFAAIFSVLFLGKKLYKLHYVGIACAVVGISMVGIASILSPEQNDTGTKAQQVRGISLIVLSQAIQAGQICFEEHFMKSLDFMKPTLVVGLEGLYGTLLQCLLVLPVAQILPGDDVGGKLDNTKDSLHMIFDTKDHIILMTLVFTAFYSLFYNALGMQVTGHLGALFRAILETTRTLLAWLVGLGMYYGNVALYGEPLGESWNDYSYLQAAGFVILVSGTLIYGMGDEKAREDASSAESENIAIAAGSTEAIDIGGIPATEPIATSFTPTSARRNAYYDFSSAAASVGSIPTGSLLARSLANSRQGSFPRNG</sequence>
<feature type="transmembrane region" description="Helical" evidence="6">
    <location>
        <begin position="344"/>
        <end position="363"/>
    </location>
</feature>
<feature type="transmembrane region" description="Helical" evidence="6">
    <location>
        <begin position="186"/>
        <end position="208"/>
    </location>
</feature>
<evidence type="ECO:0000256" key="5">
    <source>
        <dbReference type="ARBA" id="ARBA00023136"/>
    </source>
</evidence>
<dbReference type="EMBL" id="CP151503">
    <property type="protein sequence ID" value="WZN60379.1"/>
    <property type="molecule type" value="Genomic_DNA"/>
</dbReference>
<proteinExistence type="inferred from homology"/>
<evidence type="ECO:0000256" key="6">
    <source>
        <dbReference type="SAM" id="Phobius"/>
    </source>
</evidence>
<reference evidence="7 8" key="1">
    <citation type="submission" date="2024-03" db="EMBL/GenBank/DDBJ databases">
        <title>Complete genome sequence of the green alga Chloropicon roscoffensis RCC1871.</title>
        <authorList>
            <person name="Lemieux C."/>
            <person name="Pombert J.-F."/>
            <person name="Otis C."/>
            <person name="Turmel M."/>
        </authorList>
    </citation>
    <scope>NUCLEOTIDE SEQUENCE [LARGE SCALE GENOMIC DNA]</scope>
    <source>
        <strain evidence="7 8">RCC1871</strain>
    </source>
</reference>
<comment type="similarity">
    <text evidence="2">Belongs to the nucleotide-sugar transporter family. CMP-Sialate:CMP antiporter (TC 2.A.7.12) subfamily.</text>
</comment>
<gene>
    <name evidence="7" type="ORF">HKI87_03g19080</name>
</gene>
<dbReference type="PANTHER" id="PTHR13146:SF3">
    <property type="entry name" value="EAMA DOMAIN-CONTAINING PROTEIN"/>
    <property type="match status" value="1"/>
</dbReference>
<dbReference type="InterPro" id="IPR037185">
    <property type="entry name" value="EmrE-like"/>
</dbReference>
<keyword evidence="5 6" id="KW-0472">Membrane</keyword>
<dbReference type="PANTHER" id="PTHR13146">
    <property type="match status" value="1"/>
</dbReference>
<evidence type="ECO:0000256" key="2">
    <source>
        <dbReference type="ARBA" id="ARBA00006447"/>
    </source>
</evidence>
<organism evidence="7 8">
    <name type="scientific">Chloropicon roscoffensis</name>
    <dbReference type="NCBI Taxonomy" id="1461544"/>
    <lineage>
        <taxon>Eukaryota</taxon>
        <taxon>Viridiplantae</taxon>
        <taxon>Chlorophyta</taxon>
        <taxon>Chloropicophyceae</taxon>
        <taxon>Chloropicales</taxon>
        <taxon>Chloropicaceae</taxon>
        <taxon>Chloropicon</taxon>
    </lineage>
</organism>